<dbReference type="SUPFAM" id="SSF53955">
    <property type="entry name" value="Lysozyme-like"/>
    <property type="match status" value="1"/>
</dbReference>
<dbReference type="InterPro" id="IPR023346">
    <property type="entry name" value="Lysozyme-like_dom_sf"/>
</dbReference>
<feature type="compositionally biased region" description="Low complexity" evidence="2">
    <location>
        <begin position="661"/>
        <end position="672"/>
    </location>
</feature>
<dbReference type="RefSeq" id="WP_078223822.1">
    <property type="nucleotide sequence ID" value="NZ_CP019912.1"/>
</dbReference>
<protein>
    <recommendedName>
        <fullName evidence="3">Transglycosylase SLT domain-containing protein</fullName>
    </recommendedName>
</protein>
<comment type="similarity">
    <text evidence="1">Belongs to the transglycosylase Slt family.</text>
</comment>
<dbReference type="Pfam" id="PF01464">
    <property type="entry name" value="SLT"/>
    <property type="match status" value="1"/>
</dbReference>
<name>A0A1U9VPW5_9RALS</name>
<dbReference type="InterPro" id="IPR008258">
    <property type="entry name" value="Transglycosylase_SLT_dom_1"/>
</dbReference>
<dbReference type="Proteomes" id="UP000189628">
    <property type="component" value="Plasmid unnamed"/>
</dbReference>
<evidence type="ECO:0000259" key="3">
    <source>
        <dbReference type="Pfam" id="PF01464"/>
    </source>
</evidence>
<reference evidence="4 5" key="1">
    <citation type="submission" date="2017-02" db="EMBL/GenBank/DDBJ databases">
        <title>Blood Disease Bacterium A2-HR MARDI.</title>
        <authorList>
            <person name="Badrun R."/>
            <person name="Abu Bakar N."/>
            <person name="Laboh R."/>
        </authorList>
    </citation>
    <scope>NUCLEOTIDE SEQUENCE [LARGE SCALE GENOMIC DNA]</scope>
    <source>
        <strain evidence="4 5">A2-HR MARDI</strain>
        <plasmid evidence="5">Plasmid</plasmid>
    </source>
</reference>
<keyword evidence="4" id="KW-0614">Plasmid</keyword>
<sequence>MIDSIYQDQTDQVLQDRIDRPLPPPTSPGRGFWSTVGRTAAAPVVGVAAGATESAGFGADQLGAFGQITAGYATQADPARLFDPMTKPEQEQSAEAREAVQSGEAFSTPLGTSLRAAAKDMTPDAQTSNAVERLLFGFTKLGVKAVGYSALGGPVPGAVMTAADEATAEAERLKAEGVDPTTRMKAGLVQGVGAGLGVVAPMAGKTAVQTAALVLASGPGAYIAQQAATRAILRDANYKDIAEQYDPFDPVALAVSTLVPAGFGALHMRAAAKAPTTPAAGDMAAARALVDMGMNERKALRYDDARLDAYAVTAAQREGIPPEALLAIKNAGERSSSSMATSPVGAKGIMQFMDATWSQYGKSGDVRDPVANIDAAARYMKDLIAQYDGNVRAAIAHYNGGGKAGRAIMEGRLPPQAETARYVRATDDYMAAHAGDAAGRAAAGDPDAVAAARVQQVRDTVESWNLGKPDDVAAATDHLNAFLKASDQLGAGNRVDVTDILSTDTLSHARVLDTMIERMQASRADMLGEAGNAAQAGEIRQVRQQLEALQSKPVAMDDAALRDLAKEIQQQGDGRVSYKQALAQATEQTQAAFSDQSAQIQRLQGIIERNQVAEQARQHVAALDEQITGARAARAALDAPATGLRPTAQASRTAVRETARPAEPARAAAEPARAGETEPAKAGAEAPKPATETGQGATAPAEGAPQAMAAADSQVAEIARLSPDLMVELDGMEPMRVGDLLERVKQEAAQEKADAPLLEVAAECFLRSA</sequence>
<dbReference type="AlphaFoldDB" id="A0A1U9VPW5"/>
<evidence type="ECO:0000256" key="2">
    <source>
        <dbReference type="SAM" id="MobiDB-lite"/>
    </source>
</evidence>
<accession>A0A1U9VPW5</accession>
<dbReference type="EMBL" id="CP019912">
    <property type="protein sequence ID" value="AQW32718.1"/>
    <property type="molecule type" value="Genomic_DNA"/>
</dbReference>
<feature type="region of interest" description="Disordered" evidence="2">
    <location>
        <begin position="638"/>
        <end position="710"/>
    </location>
</feature>
<evidence type="ECO:0000313" key="5">
    <source>
        <dbReference type="Proteomes" id="UP000189628"/>
    </source>
</evidence>
<evidence type="ECO:0000256" key="1">
    <source>
        <dbReference type="ARBA" id="ARBA00007734"/>
    </source>
</evidence>
<geneLocation type="plasmid" evidence="4">
    <name>unnamed</name>
</geneLocation>
<dbReference type="PANTHER" id="PTHR37423:SF2">
    <property type="entry name" value="MEMBRANE-BOUND LYTIC MUREIN TRANSGLYCOSYLASE C"/>
    <property type="match status" value="1"/>
</dbReference>
<dbReference type="PANTHER" id="PTHR37423">
    <property type="entry name" value="SOLUBLE LYTIC MUREIN TRANSGLYCOSYLASE-RELATED"/>
    <property type="match status" value="1"/>
</dbReference>
<dbReference type="CDD" id="cd00254">
    <property type="entry name" value="LT-like"/>
    <property type="match status" value="1"/>
</dbReference>
<organism evidence="4 5">
    <name type="scientific">blood disease bacterium A2-HR MARDI</name>
    <dbReference type="NCBI Taxonomy" id="1944648"/>
    <lineage>
        <taxon>Bacteria</taxon>
        <taxon>Pseudomonadati</taxon>
        <taxon>Pseudomonadota</taxon>
        <taxon>Betaproteobacteria</taxon>
        <taxon>Burkholderiales</taxon>
        <taxon>Burkholderiaceae</taxon>
        <taxon>Ralstonia</taxon>
        <taxon>Ralstonia solanacearum species complex</taxon>
    </lineage>
</organism>
<gene>
    <name evidence="4" type="ORF">B0B51_23355</name>
</gene>
<dbReference type="Gene3D" id="1.10.530.10">
    <property type="match status" value="1"/>
</dbReference>
<proteinExistence type="inferred from homology"/>
<evidence type="ECO:0000313" key="4">
    <source>
        <dbReference type="EMBL" id="AQW32718.1"/>
    </source>
</evidence>
<feature type="domain" description="Transglycosylase SLT" evidence="3">
    <location>
        <begin position="312"/>
        <end position="404"/>
    </location>
</feature>
<feature type="compositionally biased region" description="Low complexity" evidence="2">
    <location>
        <begin position="680"/>
        <end position="710"/>
    </location>
</feature>